<comment type="similarity">
    <text evidence="4">Belongs to the CFAP96 family.</text>
</comment>
<keyword evidence="8" id="KW-1185">Reference proteome</keyword>
<comment type="caution">
    <text evidence="7">The sequence shown here is derived from an EMBL/GenBank/DDBJ whole genome shotgun (WGS) entry which is preliminary data.</text>
</comment>
<dbReference type="PANTHER" id="PTHR31144:SF1">
    <property type="entry name" value="UPF0602 PROTEIN C4ORF47"/>
    <property type="match status" value="1"/>
</dbReference>
<evidence type="ECO:0000313" key="8">
    <source>
        <dbReference type="Proteomes" id="UP000549394"/>
    </source>
</evidence>
<evidence type="ECO:0000313" key="7">
    <source>
        <dbReference type="EMBL" id="CAD5124201.1"/>
    </source>
</evidence>
<keyword evidence="3" id="KW-0206">Cytoskeleton</keyword>
<evidence type="ECO:0000256" key="5">
    <source>
        <dbReference type="ARBA" id="ARBA00035693"/>
    </source>
</evidence>
<feature type="region of interest" description="Disordered" evidence="6">
    <location>
        <begin position="172"/>
        <end position="218"/>
    </location>
</feature>
<evidence type="ECO:0000256" key="4">
    <source>
        <dbReference type="ARBA" id="ARBA00035656"/>
    </source>
</evidence>
<dbReference type="Proteomes" id="UP000549394">
    <property type="component" value="Unassembled WGS sequence"/>
</dbReference>
<dbReference type="AlphaFoldDB" id="A0A7I8W6M9"/>
<dbReference type="GO" id="GO:0005881">
    <property type="term" value="C:cytoplasmic microtubule"/>
    <property type="evidence" value="ECO:0007669"/>
    <property type="project" value="TreeGrafter"/>
</dbReference>
<evidence type="ECO:0000256" key="3">
    <source>
        <dbReference type="ARBA" id="ARBA00023212"/>
    </source>
</evidence>
<protein>
    <recommendedName>
        <fullName evidence="5">Cilia-and flagella-associated protein 96</fullName>
    </recommendedName>
</protein>
<keyword evidence="2" id="KW-0963">Cytoplasm</keyword>
<dbReference type="OrthoDB" id="283553at2759"/>
<dbReference type="PANTHER" id="PTHR31144">
    <property type="entry name" value="UPF0602 PROTEIN C4ORF47"/>
    <property type="match status" value="1"/>
</dbReference>
<gene>
    <name evidence="7" type="ORF">DGYR_LOCUS11777</name>
</gene>
<organism evidence="7 8">
    <name type="scientific">Dimorphilus gyrociliatus</name>
    <dbReference type="NCBI Taxonomy" id="2664684"/>
    <lineage>
        <taxon>Eukaryota</taxon>
        <taxon>Metazoa</taxon>
        <taxon>Spiralia</taxon>
        <taxon>Lophotrochozoa</taxon>
        <taxon>Annelida</taxon>
        <taxon>Polychaeta</taxon>
        <taxon>Polychaeta incertae sedis</taxon>
        <taxon>Dinophilidae</taxon>
        <taxon>Dimorphilus</taxon>
    </lineage>
</organism>
<comment type="subcellular location">
    <subcellularLocation>
        <location evidence="1">Cytoplasm</location>
        <location evidence="1">Cytoskeleton</location>
        <location evidence="1">Microtubule organizing center</location>
        <location evidence="1">Centrosome</location>
    </subcellularLocation>
</comment>
<dbReference type="EMBL" id="CAJFCJ010000020">
    <property type="protein sequence ID" value="CAD5124201.1"/>
    <property type="molecule type" value="Genomic_DNA"/>
</dbReference>
<sequence>MAGGTKTDMERVGIFKEMEYISIGDKYVPAGAMAFNIAAGKGKQILPGGSKERSAKTDGYFTDKFSRILEGESYRSGLGNHYGTLGGPIEYFKPNAKPYESNKGEKRNIVTNPGKLGTGFGYSNVTINKFPEYKADSYGRAGDLFKKEVEVHKKSVKGSAFKLNMHPKAYFDDNPFKSDKGQSGTRKESTLKRDLKPFKPSSPAKKPGNMHAGTFTNYPTHSEDKYKIVKFGRPVDVRNKHGKVFVPSQGPKSTPVNSVVNQNVIRSINAQNYKTLSSVMSY</sequence>
<name>A0A7I8W6M9_9ANNE</name>
<proteinExistence type="inferred from homology"/>
<dbReference type="InterPro" id="IPR029358">
    <property type="entry name" value="CFAP96"/>
</dbReference>
<evidence type="ECO:0000256" key="2">
    <source>
        <dbReference type="ARBA" id="ARBA00022490"/>
    </source>
</evidence>
<accession>A0A7I8W6M9</accession>
<dbReference type="Pfam" id="PF15239">
    <property type="entry name" value="CFAP96-like"/>
    <property type="match status" value="2"/>
</dbReference>
<evidence type="ECO:0000256" key="6">
    <source>
        <dbReference type="SAM" id="MobiDB-lite"/>
    </source>
</evidence>
<dbReference type="GO" id="GO:0005813">
    <property type="term" value="C:centrosome"/>
    <property type="evidence" value="ECO:0007669"/>
    <property type="project" value="UniProtKB-SubCell"/>
</dbReference>
<reference evidence="7 8" key="1">
    <citation type="submission" date="2020-08" db="EMBL/GenBank/DDBJ databases">
        <authorList>
            <person name="Hejnol A."/>
        </authorList>
    </citation>
    <scope>NUCLEOTIDE SEQUENCE [LARGE SCALE GENOMIC DNA]</scope>
</reference>
<feature type="compositionally biased region" description="Low complexity" evidence="6">
    <location>
        <begin position="198"/>
        <end position="207"/>
    </location>
</feature>
<feature type="compositionally biased region" description="Basic and acidic residues" evidence="6">
    <location>
        <begin position="172"/>
        <end position="197"/>
    </location>
</feature>
<evidence type="ECO:0000256" key="1">
    <source>
        <dbReference type="ARBA" id="ARBA00004300"/>
    </source>
</evidence>